<feature type="region of interest" description="Disordered" evidence="1">
    <location>
        <begin position="63"/>
        <end position="96"/>
    </location>
</feature>
<dbReference type="Proteomes" id="UP000627292">
    <property type="component" value="Unassembled WGS sequence"/>
</dbReference>
<keyword evidence="3" id="KW-1185">Reference proteome</keyword>
<gene>
    <name evidence="2" type="ORF">GCM10011379_49540</name>
</gene>
<proteinExistence type="predicted"/>
<evidence type="ECO:0000256" key="1">
    <source>
        <dbReference type="SAM" id="MobiDB-lite"/>
    </source>
</evidence>
<dbReference type="EMBL" id="BMIB01000005">
    <property type="protein sequence ID" value="GGH79732.1"/>
    <property type="molecule type" value="Genomic_DNA"/>
</dbReference>
<reference evidence="2" key="1">
    <citation type="journal article" date="2014" name="Int. J. Syst. Evol. Microbiol.">
        <title>Complete genome sequence of Corynebacterium casei LMG S-19264T (=DSM 44701T), isolated from a smear-ripened cheese.</title>
        <authorList>
            <consortium name="US DOE Joint Genome Institute (JGI-PGF)"/>
            <person name="Walter F."/>
            <person name="Albersmeier A."/>
            <person name="Kalinowski J."/>
            <person name="Ruckert C."/>
        </authorList>
    </citation>
    <scope>NUCLEOTIDE SEQUENCE</scope>
    <source>
        <strain evidence="2">CGMCC 1.15290</strain>
    </source>
</reference>
<evidence type="ECO:0008006" key="4">
    <source>
        <dbReference type="Google" id="ProtNLM"/>
    </source>
</evidence>
<sequence>MSNTKTSKKEARTLIIQRIEAAFSDLKVTLGDKKFASRAKKAAKILTDGLKATTAEEIVEKKVKKARKVKPAPSKKKKAKATPAKAAAKTTADAAE</sequence>
<dbReference type="RefSeq" id="WP_188957576.1">
    <property type="nucleotide sequence ID" value="NZ_BMIB01000005.1"/>
</dbReference>
<evidence type="ECO:0000313" key="2">
    <source>
        <dbReference type="EMBL" id="GGH79732.1"/>
    </source>
</evidence>
<name>A0A917MYM9_9BACT</name>
<dbReference type="AlphaFoldDB" id="A0A917MYM9"/>
<protein>
    <recommendedName>
        <fullName evidence="4">Histone H1/5</fullName>
    </recommendedName>
</protein>
<accession>A0A917MYM9</accession>
<feature type="compositionally biased region" description="Low complexity" evidence="1">
    <location>
        <begin position="81"/>
        <end position="96"/>
    </location>
</feature>
<feature type="compositionally biased region" description="Basic residues" evidence="1">
    <location>
        <begin position="63"/>
        <end position="80"/>
    </location>
</feature>
<evidence type="ECO:0000313" key="3">
    <source>
        <dbReference type="Proteomes" id="UP000627292"/>
    </source>
</evidence>
<organism evidence="2 3">
    <name type="scientific">Filimonas zeae</name>
    <dbReference type="NCBI Taxonomy" id="1737353"/>
    <lineage>
        <taxon>Bacteria</taxon>
        <taxon>Pseudomonadati</taxon>
        <taxon>Bacteroidota</taxon>
        <taxon>Chitinophagia</taxon>
        <taxon>Chitinophagales</taxon>
        <taxon>Chitinophagaceae</taxon>
        <taxon>Filimonas</taxon>
    </lineage>
</organism>
<reference evidence="2" key="2">
    <citation type="submission" date="2020-09" db="EMBL/GenBank/DDBJ databases">
        <authorList>
            <person name="Sun Q."/>
            <person name="Zhou Y."/>
        </authorList>
    </citation>
    <scope>NUCLEOTIDE SEQUENCE</scope>
    <source>
        <strain evidence="2">CGMCC 1.15290</strain>
    </source>
</reference>
<comment type="caution">
    <text evidence="2">The sequence shown here is derived from an EMBL/GenBank/DDBJ whole genome shotgun (WGS) entry which is preliminary data.</text>
</comment>